<dbReference type="Proteomes" id="UP000270046">
    <property type="component" value="Chromosome"/>
</dbReference>
<keyword evidence="1" id="KW-0472">Membrane</keyword>
<evidence type="ECO:0000313" key="4">
    <source>
        <dbReference type="Proteomes" id="UP000270046"/>
    </source>
</evidence>
<gene>
    <name evidence="3" type="ORF">HYN43_019860</name>
</gene>
<evidence type="ECO:0000259" key="2">
    <source>
        <dbReference type="Pfam" id="PF14258"/>
    </source>
</evidence>
<feature type="domain" description="DUF4350" evidence="2">
    <location>
        <begin position="39"/>
        <end position="219"/>
    </location>
</feature>
<dbReference type="OrthoDB" id="1111222at2"/>
<dbReference type="InterPro" id="IPR025646">
    <property type="entry name" value="DUF4350"/>
</dbReference>
<accession>A0A494W2D2</accession>
<keyword evidence="4" id="KW-1185">Reference proteome</keyword>
<keyword evidence="1" id="KW-0812">Transmembrane</keyword>
<evidence type="ECO:0000256" key="1">
    <source>
        <dbReference type="SAM" id="Phobius"/>
    </source>
</evidence>
<proteinExistence type="predicted"/>
<evidence type="ECO:0000313" key="3">
    <source>
        <dbReference type="EMBL" id="AYL97422.1"/>
    </source>
</evidence>
<dbReference type="EMBL" id="CP032869">
    <property type="protein sequence ID" value="AYL97422.1"/>
    <property type="molecule type" value="Genomic_DNA"/>
</dbReference>
<name>A0A494W2D2_9SPHI</name>
<dbReference type="RefSeq" id="WP_119410993.1">
    <property type="nucleotide sequence ID" value="NZ_CP032869.1"/>
</dbReference>
<reference evidence="3 4" key="1">
    <citation type="submission" date="2018-10" db="EMBL/GenBank/DDBJ databases">
        <title>Genome sequencing of Mucilaginibacter sp. HYN0043.</title>
        <authorList>
            <person name="Kim M."/>
            <person name="Yi H."/>
        </authorList>
    </citation>
    <scope>NUCLEOTIDE SEQUENCE [LARGE SCALE GENOMIC DNA]</scope>
    <source>
        <strain evidence="3 4">HYN0043</strain>
    </source>
</reference>
<feature type="transmembrane region" description="Helical" evidence="1">
    <location>
        <begin position="258"/>
        <end position="275"/>
    </location>
</feature>
<dbReference type="Pfam" id="PF14258">
    <property type="entry name" value="DUF4350"/>
    <property type="match status" value="1"/>
</dbReference>
<dbReference type="AlphaFoldDB" id="A0A494W2D2"/>
<keyword evidence="1" id="KW-1133">Transmembrane helix</keyword>
<sequence length="390" mass="45126">MKDLKIYITIGCLLLGVYLVSLYNRPDDINWQTTMYYKDKVPFGTYILYDQLKQINPGAQVINTNKSIYNAFHGNSLGKGTYIILAKSITLNKFDVEAMLKYINAGNTVFMSAFDWRGQIADTLNISSRAEYASKNTSINFVNNKLKRAADYKFNRDITNQYFDSYDTAKAVVLGMNHYEHSTLLSYKFGKGQLVLCSTPLVFTNYSLLTPQGADYAQKALSYLPPAKNVYWDQFQNGDIPEDESPMRVFFNNPSLQWAYYLAIFSLLLFVIYEVKRRQRIIPVIEPLQNTTLEFVNVVGQVYYEKRNNANIAHKKTIYLLGHIREKYKINTSKLDKEFMEALSQKTGIELTFIQELTTALYFVSTHGHITDHELIRLNHLIEQFYIKSR</sequence>
<dbReference type="KEGG" id="muh:HYN43_019860"/>
<organism evidence="3 4">
    <name type="scientific">Mucilaginibacter celer</name>
    <dbReference type="NCBI Taxonomy" id="2305508"/>
    <lineage>
        <taxon>Bacteria</taxon>
        <taxon>Pseudomonadati</taxon>
        <taxon>Bacteroidota</taxon>
        <taxon>Sphingobacteriia</taxon>
        <taxon>Sphingobacteriales</taxon>
        <taxon>Sphingobacteriaceae</taxon>
        <taxon>Mucilaginibacter</taxon>
    </lineage>
</organism>
<protein>
    <submittedName>
        <fullName evidence="3">DUF4350 domain-containing protein</fullName>
    </submittedName>
</protein>